<dbReference type="CDD" id="cd00130">
    <property type="entry name" value="PAS"/>
    <property type="match status" value="1"/>
</dbReference>
<evidence type="ECO:0000259" key="2">
    <source>
        <dbReference type="PROSITE" id="PS50112"/>
    </source>
</evidence>
<dbReference type="InterPro" id="IPR000014">
    <property type="entry name" value="PAS"/>
</dbReference>
<dbReference type="InterPro" id="IPR043128">
    <property type="entry name" value="Rev_trsase/Diguanyl_cyclase"/>
</dbReference>
<keyword evidence="1" id="KW-0812">Transmembrane</keyword>
<protein>
    <submittedName>
        <fullName evidence="5">Diguanylate cyclase domain-containing protein</fullName>
        <ecNumber evidence="5">2.7.7.65</ecNumber>
    </submittedName>
</protein>
<feature type="transmembrane region" description="Helical" evidence="1">
    <location>
        <begin position="171"/>
        <end position="193"/>
    </location>
</feature>
<evidence type="ECO:0000313" key="5">
    <source>
        <dbReference type="EMBL" id="MFG6466711.1"/>
    </source>
</evidence>
<keyword evidence="6" id="KW-1185">Reference proteome</keyword>
<dbReference type="Gene3D" id="3.30.450.20">
    <property type="entry name" value="PAS domain"/>
    <property type="match status" value="1"/>
</dbReference>
<dbReference type="SMART" id="SM00091">
    <property type="entry name" value="PAS"/>
    <property type="match status" value="1"/>
</dbReference>
<feature type="domain" description="GGDEF" evidence="4">
    <location>
        <begin position="417"/>
        <end position="553"/>
    </location>
</feature>
<dbReference type="Pfam" id="PF13426">
    <property type="entry name" value="PAS_9"/>
    <property type="match status" value="1"/>
</dbReference>
<reference evidence="5 6" key="1">
    <citation type="submission" date="2024-08" db="EMBL/GenBank/DDBJ databases">
        <authorList>
            <person name="Lu H."/>
        </authorList>
    </citation>
    <scope>NUCLEOTIDE SEQUENCE [LARGE SCALE GENOMIC DNA]</scope>
    <source>
        <strain evidence="5 6">BYS87W</strain>
    </source>
</reference>
<dbReference type="EMBL" id="JBIGIB010000002">
    <property type="protein sequence ID" value="MFG6466711.1"/>
    <property type="molecule type" value="Genomic_DNA"/>
</dbReference>
<dbReference type="NCBIfam" id="TIGR00254">
    <property type="entry name" value="GGDEF"/>
    <property type="match status" value="1"/>
</dbReference>
<dbReference type="Proteomes" id="UP001606303">
    <property type="component" value="Unassembled WGS sequence"/>
</dbReference>
<feature type="domain" description="HAMP" evidence="3">
    <location>
        <begin position="195"/>
        <end position="249"/>
    </location>
</feature>
<evidence type="ECO:0000313" key="6">
    <source>
        <dbReference type="Proteomes" id="UP001606303"/>
    </source>
</evidence>
<dbReference type="InterPro" id="IPR052155">
    <property type="entry name" value="Biofilm_reg_signaling"/>
</dbReference>
<dbReference type="InterPro" id="IPR000160">
    <property type="entry name" value="GGDEF_dom"/>
</dbReference>
<proteinExistence type="predicted"/>
<comment type="caution">
    <text evidence="5">The sequence shown here is derived from an EMBL/GenBank/DDBJ whole genome shotgun (WGS) entry which is preliminary data.</text>
</comment>
<accession>A0ABW7GXL3</accession>
<dbReference type="RefSeq" id="WP_394383624.1">
    <property type="nucleotide sequence ID" value="NZ_JBIGIB010000002.1"/>
</dbReference>
<keyword evidence="1" id="KW-1133">Transmembrane helix</keyword>
<evidence type="ECO:0000256" key="1">
    <source>
        <dbReference type="SAM" id="Phobius"/>
    </source>
</evidence>
<dbReference type="EC" id="2.7.7.65" evidence="5"/>
<name>A0ABW7GXL3_9BURK</name>
<dbReference type="SUPFAM" id="SSF55785">
    <property type="entry name" value="PYP-like sensor domain (PAS domain)"/>
    <property type="match status" value="1"/>
</dbReference>
<dbReference type="PANTHER" id="PTHR44757:SF2">
    <property type="entry name" value="BIOFILM ARCHITECTURE MAINTENANCE PROTEIN MBAA"/>
    <property type="match status" value="1"/>
</dbReference>
<dbReference type="PROSITE" id="PS50887">
    <property type="entry name" value="GGDEF"/>
    <property type="match status" value="1"/>
</dbReference>
<dbReference type="Pfam" id="PF00990">
    <property type="entry name" value="GGDEF"/>
    <property type="match status" value="1"/>
</dbReference>
<dbReference type="GO" id="GO:0052621">
    <property type="term" value="F:diguanylate cyclase activity"/>
    <property type="evidence" value="ECO:0007669"/>
    <property type="project" value="UniProtKB-EC"/>
</dbReference>
<dbReference type="Gene3D" id="3.30.70.270">
    <property type="match status" value="1"/>
</dbReference>
<keyword evidence="5" id="KW-0548">Nucleotidyltransferase</keyword>
<dbReference type="SUPFAM" id="SSF55073">
    <property type="entry name" value="Nucleotide cyclase"/>
    <property type="match status" value="1"/>
</dbReference>
<dbReference type="InterPro" id="IPR035965">
    <property type="entry name" value="PAS-like_dom_sf"/>
</dbReference>
<gene>
    <name evidence="5" type="ORF">ACG01O_08850</name>
</gene>
<dbReference type="PROSITE" id="PS50112">
    <property type="entry name" value="PAS"/>
    <property type="match status" value="1"/>
</dbReference>
<feature type="domain" description="PAS" evidence="2">
    <location>
        <begin position="261"/>
        <end position="321"/>
    </location>
</feature>
<dbReference type="PANTHER" id="PTHR44757">
    <property type="entry name" value="DIGUANYLATE CYCLASE DGCP"/>
    <property type="match status" value="1"/>
</dbReference>
<dbReference type="CDD" id="cd01949">
    <property type="entry name" value="GGDEF"/>
    <property type="match status" value="1"/>
</dbReference>
<keyword evidence="1" id="KW-0472">Membrane</keyword>
<keyword evidence="5" id="KW-0808">Transferase</keyword>
<dbReference type="Gene3D" id="6.10.340.10">
    <property type="match status" value="1"/>
</dbReference>
<organism evidence="5 6">
    <name type="scientific">Pelomonas baiyunensis</name>
    <dbReference type="NCBI Taxonomy" id="3299026"/>
    <lineage>
        <taxon>Bacteria</taxon>
        <taxon>Pseudomonadati</taxon>
        <taxon>Pseudomonadota</taxon>
        <taxon>Betaproteobacteria</taxon>
        <taxon>Burkholderiales</taxon>
        <taxon>Sphaerotilaceae</taxon>
        <taxon>Roseateles</taxon>
    </lineage>
</organism>
<dbReference type="PROSITE" id="PS50885">
    <property type="entry name" value="HAMP"/>
    <property type="match status" value="1"/>
</dbReference>
<dbReference type="SMART" id="SM00267">
    <property type="entry name" value="GGDEF"/>
    <property type="match status" value="1"/>
</dbReference>
<evidence type="ECO:0000259" key="4">
    <source>
        <dbReference type="PROSITE" id="PS50887"/>
    </source>
</evidence>
<dbReference type="InterPro" id="IPR029787">
    <property type="entry name" value="Nucleotide_cyclase"/>
</dbReference>
<dbReference type="NCBIfam" id="TIGR00229">
    <property type="entry name" value="sensory_box"/>
    <property type="match status" value="1"/>
</dbReference>
<sequence>MTTPLSTNPPKAAAATPARPSFRVRGAHSLQLRFMALMFLAAAVLALGAATLAYHLGQARALNSSRQSVEALATAVEKTLAIGAYAKDPVLLQEVADGLARNELVDTVAVVAADGRALVQAQRAGAPRHPPAHASVILRPLVSPFDAHEQLGQLQVHLNDAQVQADADREAYTLAAAMAGQAALLALVLYLLAARLVSRPIVRLASALRRMTPGSGERLDTPAGHAADEIGVLIAGANALLESNERALLTERHLRAEVEAMEAQYRQIFDSSSAGIFVLNEGGRLINGNPTVSRVVGMSMKELKGLSESDFIERVFHRPDQVRQMIDDAVRNGETVSADLELVQQGEESRWVHCLISVQHAQAQTVEGVIYDITDRKTDENAVRHQAEHDGLTQLKNRAAGQATLERLVVDAQARGAPLCVACIDLDGFKQINDTLGHASGDEVLVACAERMRVAVRRSSDLVARLGGDEFLVALRDVGPGDEVLGRVMRELIDGLSQPITLSTGRVARVGVSIGVACLLRHGRDVKALVDAADEALYHVKRNGKMAFALALTA</sequence>
<dbReference type="InterPro" id="IPR003660">
    <property type="entry name" value="HAMP_dom"/>
</dbReference>
<feature type="transmembrane region" description="Helical" evidence="1">
    <location>
        <begin position="34"/>
        <end position="56"/>
    </location>
</feature>
<evidence type="ECO:0000259" key="3">
    <source>
        <dbReference type="PROSITE" id="PS50885"/>
    </source>
</evidence>